<dbReference type="Proteomes" id="UP000030758">
    <property type="component" value="Unassembled WGS sequence"/>
</dbReference>
<dbReference type="PANTHER" id="PTHR24292:SF54">
    <property type="entry name" value="CYP9F3-RELATED"/>
    <property type="match status" value="1"/>
</dbReference>
<dbReference type="GO" id="GO:0020037">
    <property type="term" value="F:heme binding"/>
    <property type="evidence" value="ECO:0007669"/>
    <property type="project" value="InterPro"/>
</dbReference>
<keyword evidence="7" id="KW-0503">Monooxygenase</keyword>
<evidence type="ECO:0000256" key="1">
    <source>
        <dbReference type="ARBA" id="ARBA00001971"/>
    </source>
</evidence>
<accession>A0A085MQW3</accession>
<evidence type="ECO:0000256" key="4">
    <source>
        <dbReference type="ARBA" id="ARBA00022723"/>
    </source>
</evidence>
<evidence type="ECO:0000256" key="8">
    <source>
        <dbReference type="SAM" id="Phobius"/>
    </source>
</evidence>
<evidence type="ECO:0000256" key="5">
    <source>
        <dbReference type="ARBA" id="ARBA00023002"/>
    </source>
</evidence>
<evidence type="ECO:0000256" key="7">
    <source>
        <dbReference type="ARBA" id="ARBA00023033"/>
    </source>
</evidence>
<feature type="transmembrane region" description="Helical" evidence="8">
    <location>
        <begin position="6"/>
        <end position="29"/>
    </location>
</feature>
<keyword evidence="8" id="KW-0472">Membrane</keyword>
<feature type="non-terminal residue" evidence="9">
    <location>
        <position position="99"/>
    </location>
</feature>
<dbReference type="EMBL" id="KL367800">
    <property type="protein sequence ID" value="KFD59609.1"/>
    <property type="molecule type" value="Genomic_DNA"/>
</dbReference>
<dbReference type="SUPFAM" id="SSF48264">
    <property type="entry name" value="Cytochrome P450"/>
    <property type="match status" value="1"/>
</dbReference>
<organism evidence="9">
    <name type="scientific">Trichuris suis</name>
    <name type="common">pig whipworm</name>
    <dbReference type="NCBI Taxonomy" id="68888"/>
    <lineage>
        <taxon>Eukaryota</taxon>
        <taxon>Metazoa</taxon>
        <taxon>Ecdysozoa</taxon>
        <taxon>Nematoda</taxon>
        <taxon>Enoplea</taxon>
        <taxon>Dorylaimia</taxon>
        <taxon>Trichinellida</taxon>
        <taxon>Trichuridae</taxon>
        <taxon>Trichuris</taxon>
    </lineage>
</organism>
<dbReference type="AlphaFoldDB" id="A0A085MQW3"/>
<keyword evidence="3" id="KW-0349">Heme</keyword>
<proteinExistence type="inferred from homology"/>
<evidence type="ECO:0000256" key="3">
    <source>
        <dbReference type="ARBA" id="ARBA00022617"/>
    </source>
</evidence>
<keyword evidence="8" id="KW-0812">Transmembrane</keyword>
<dbReference type="InterPro" id="IPR001128">
    <property type="entry name" value="Cyt_P450"/>
</dbReference>
<evidence type="ECO:0000256" key="2">
    <source>
        <dbReference type="ARBA" id="ARBA00010617"/>
    </source>
</evidence>
<evidence type="ECO:0008006" key="10">
    <source>
        <dbReference type="Google" id="ProtNLM"/>
    </source>
</evidence>
<gene>
    <name evidence="9" type="ORF">M514_28211</name>
</gene>
<dbReference type="Gene3D" id="1.10.630.10">
    <property type="entry name" value="Cytochrome P450"/>
    <property type="match status" value="1"/>
</dbReference>
<keyword evidence="8" id="KW-1133">Transmembrane helix</keyword>
<dbReference type="GO" id="GO:0016705">
    <property type="term" value="F:oxidoreductase activity, acting on paired donors, with incorporation or reduction of molecular oxygen"/>
    <property type="evidence" value="ECO:0007669"/>
    <property type="project" value="InterPro"/>
</dbReference>
<evidence type="ECO:0000313" key="9">
    <source>
        <dbReference type="EMBL" id="KFD59609.1"/>
    </source>
</evidence>
<name>A0A085MQW3_9BILA</name>
<comment type="similarity">
    <text evidence="2">Belongs to the cytochrome P450 family.</text>
</comment>
<dbReference type="Pfam" id="PF00067">
    <property type="entry name" value="p450"/>
    <property type="match status" value="1"/>
</dbReference>
<dbReference type="InterPro" id="IPR036396">
    <property type="entry name" value="Cyt_P450_sf"/>
</dbReference>
<dbReference type="GO" id="GO:0004497">
    <property type="term" value="F:monooxygenase activity"/>
    <property type="evidence" value="ECO:0007669"/>
    <property type="project" value="UniProtKB-KW"/>
</dbReference>
<reference evidence="9" key="1">
    <citation type="journal article" date="2014" name="Nat. Genet.">
        <title>Genome and transcriptome of the porcine whipworm Trichuris suis.</title>
        <authorList>
            <person name="Jex A.R."/>
            <person name="Nejsum P."/>
            <person name="Schwarz E.M."/>
            <person name="Hu L."/>
            <person name="Young N.D."/>
            <person name="Hall R.S."/>
            <person name="Korhonen P.K."/>
            <person name="Liao S."/>
            <person name="Thamsborg S."/>
            <person name="Xia J."/>
            <person name="Xu P."/>
            <person name="Wang S."/>
            <person name="Scheerlinck J.P."/>
            <person name="Hofmann A."/>
            <person name="Sternberg P.W."/>
            <person name="Wang J."/>
            <person name="Gasser R.B."/>
        </authorList>
    </citation>
    <scope>NUCLEOTIDE SEQUENCE [LARGE SCALE GENOMIC DNA]</scope>
    <source>
        <strain evidence="9">DCEP-RM93F</strain>
    </source>
</reference>
<dbReference type="PANTHER" id="PTHR24292">
    <property type="entry name" value="CYTOCHROME P450"/>
    <property type="match status" value="1"/>
</dbReference>
<keyword evidence="6" id="KW-0408">Iron</keyword>
<keyword evidence="5" id="KW-0560">Oxidoreductase</keyword>
<protein>
    <recommendedName>
        <fullName evidence="10">Cytochrome P450</fullName>
    </recommendedName>
</protein>
<keyword evidence="4" id="KW-0479">Metal-binding</keyword>
<dbReference type="GO" id="GO:0005506">
    <property type="term" value="F:iron ion binding"/>
    <property type="evidence" value="ECO:0007669"/>
    <property type="project" value="InterPro"/>
</dbReference>
<evidence type="ECO:0000256" key="6">
    <source>
        <dbReference type="ARBA" id="ARBA00023004"/>
    </source>
</evidence>
<comment type="cofactor">
    <cofactor evidence="1">
        <name>heme</name>
        <dbReference type="ChEBI" id="CHEBI:30413"/>
    </cofactor>
</comment>
<dbReference type="InterPro" id="IPR050476">
    <property type="entry name" value="Insect_CytP450_Detox"/>
</dbReference>
<sequence>MLLGVIAIFVGIIVWAVWFMEGGIPVLVVSDLEMLNDILIKKFNCFHARKLTYVDFHEGGLKRIHMFLANGLRWKRLRSVSAPAFSTVRLKQELVNNHL</sequence>